<evidence type="ECO:0000256" key="3">
    <source>
        <dbReference type="ARBA" id="ARBA00023015"/>
    </source>
</evidence>
<dbReference type="Pfam" id="PF02946">
    <property type="entry name" value="GTF2I"/>
    <property type="match status" value="1"/>
</dbReference>
<evidence type="ECO:0000256" key="2">
    <source>
        <dbReference type="ARBA" id="ARBA00022737"/>
    </source>
</evidence>
<dbReference type="EMBL" id="CALNXK010000893">
    <property type="protein sequence ID" value="CAH3190627.1"/>
    <property type="molecule type" value="Genomic_DNA"/>
</dbReference>
<dbReference type="PANTHER" id="PTHR46304:SF1">
    <property type="entry name" value="GENERAL TRANSCRIPTION FACTOR II-I REPEAT DOMAIN-CONTAINING PROTEIN 1"/>
    <property type="match status" value="1"/>
</dbReference>
<dbReference type="PROSITE" id="PS51139">
    <property type="entry name" value="GTF2I"/>
    <property type="match status" value="1"/>
</dbReference>
<keyword evidence="5" id="KW-0804">Transcription</keyword>
<accession>A0ABN8SI81</accession>
<dbReference type="InterPro" id="IPR004212">
    <property type="entry name" value="GTF2I"/>
</dbReference>
<evidence type="ECO:0000256" key="6">
    <source>
        <dbReference type="ARBA" id="ARBA00023242"/>
    </source>
</evidence>
<organism evidence="7 8">
    <name type="scientific">Porites lobata</name>
    <dbReference type="NCBI Taxonomy" id="104759"/>
    <lineage>
        <taxon>Eukaryota</taxon>
        <taxon>Metazoa</taxon>
        <taxon>Cnidaria</taxon>
        <taxon>Anthozoa</taxon>
        <taxon>Hexacorallia</taxon>
        <taxon>Scleractinia</taxon>
        <taxon>Fungiina</taxon>
        <taxon>Poritidae</taxon>
        <taxon>Porites</taxon>
    </lineage>
</organism>
<proteinExistence type="predicted"/>
<evidence type="ECO:0000256" key="1">
    <source>
        <dbReference type="ARBA" id="ARBA00004123"/>
    </source>
</evidence>
<keyword evidence="8" id="KW-1185">Reference proteome</keyword>
<comment type="subcellular location">
    <subcellularLocation>
        <location evidence="1">Nucleus</location>
    </subcellularLocation>
</comment>
<dbReference type="InterPro" id="IPR036647">
    <property type="entry name" value="GTF2I-like_rpt_sf"/>
</dbReference>
<dbReference type="Proteomes" id="UP001159405">
    <property type="component" value="Unassembled WGS sequence"/>
</dbReference>
<evidence type="ECO:0000313" key="8">
    <source>
        <dbReference type="Proteomes" id="UP001159405"/>
    </source>
</evidence>
<comment type="caution">
    <text evidence="7">The sequence shown here is derived from an EMBL/GenBank/DDBJ whole genome shotgun (WGS) entry which is preliminary data.</text>
</comment>
<sequence length="388" mass="44901">MSEKNRLASTRWEALSKEEKKKFEDISKAYKFPDVAEFSQEEKKKLIDRHRRQLLAEIMFLEELGCNSALMFIDAFGEVFNLGSVEGIGFLSSNEDILAKFRQHFYTQTKRYTYRHVQALFNKKYSEAIGKPGSRVPYLKKNFEVQGLPDGIIFKKPFCYGALQCRAIMEAAETIAFVVMQPSTAEESQHQASTSASHSVSADVPLLVKIVKKVASDVNVNDVISGKRILKEEEINVEDCVLDQEERLTLYRNCRKFFDRDAWAAVGHNTRDCSRSPRDLIFPLYTEAEDEDFWLFYCHQEVISKVFNGRDSTKLKGYWLDRVGNGKRYRMLPEEDEIKVKWIVKTDHGPLYYEQCLNGNSSAAEFELPDLFQDCIRITLQQYGFLRS</sequence>
<gene>
    <name evidence="7" type="ORF">PLOB_00047762</name>
</gene>
<keyword evidence="2" id="KW-0677">Repeat</keyword>
<dbReference type="Gene3D" id="3.90.1460.10">
    <property type="entry name" value="GTF2I-like"/>
    <property type="match status" value="1"/>
</dbReference>
<evidence type="ECO:0000313" key="7">
    <source>
        <dbReference type="EMBL" id="CAH3190627.1"/>
    </source>
</evidence>
<evidence type="ECO:0000256" key="5">
    <source>
        <dbReference type="ARBA" id="ARBA00023163"/>
    </source>
</evidence>
<name>A0ABN8SI81_9CNID</name>
<keyword evidence="4" id="KW-0238">DNA-binding</keyword>
<keyword evidence="3" id="KW-0805">Transcription regulation</keyword>
<reference evidence="7 8" key="1">
    <citation type="submission" date="2022-05" db="EMBL/GenBank/DDBJ databases">
        <authorList>
            <consortium name="Genoscope - CEA"/>
            <person name="William W."/>
        </authorList>
    </citation>
    <scope>NUCLEOTIDE SEQUENCE [LARGE SCALE GENOMIC DNA]</scope>
</reference>
<evidence type="ECO:0000256" key="4">
    <source>
        <dbReference type="ARBA" id="ARBA00023125"/>
    </source>
</evidence>
<dbReference type="PANTHER" id="PTHR46304">
    <property type="entry name" value="GENERAL TRANSCRIPTION FACTOR II-I REPEAT DOMAIN-CONTAINING PROTEIN 1"/>
    <property type="match status" value="1"/>
</dbReference>
<protein>
    <submittedName>
        <fullName evidence="7">Uncharacterized protein</fullName>
    </submittedName>
</protein>
<keyword evidence="6" id="KW-0539">Nucleus</keyword>
<dbReference type="SUPFAM" id="SSF117773">
    <property type="entry name" value="GTF2I-like repeat"/>
    <property type="match status" value="1"/>
</dbReference>